<evidence type="ECO:0000256" key="6">
    <source>
        <dbReference type="ARBA" id="ARBA00023015"/>
    </source>
</evidence>
<evidence type="ECO:0000259" key="12">
    <source>
        <dbReference type="PROSITE" id="PS51030"/>
    </source>
</evidence>
<evidence type="ECO:0000256" key="8">
    <source>
        <dbReference type="ARBA" id="ARBA00023163"/>
    </source>
</evidence>
<evidence type="ECO:0000313" key="14">
    <source>
        <dbReference type="WBParaSite" id="scaffold10175_cov289.g14571"/>
    </source>
</evidence>
<evidence type="ECO:0000313" key="13">
    <source>
        <dbReference type="Proteomes" id="UP000887561"/>
    </source>
</evidence>
<dbReference type="Pfam" id="PF00105">
    <property type="entry name" value="zf-C4"/>
    <property type="match status" value="1"/>
</dbReference>
<organism evidence="13 14">
    <name type="scientific">Meloidogyne javanica</name>
    <name type="common">Root-knot nematode worm</name>
    <dbReference type="NCBI Taxonomy" id="6303"/>
    <lineage>
        <taxon>Eukaryota</taxon>
        <taxon>Metazoa</taxon>
        <taxon>Ecdysozoa</taxon>
        <taxon>Nematoda</taxon>
        <taxon>Chromadorea</taxon>
        <taxon>Rhabditida</taxon>
        <taxon>Tylenchina</taxon>
        <taxon>Tylenchomorpha</taxon>
        <taxon>Tylenchoidea</taxon>
        <taxon>Meloidogynidae</taxon>
        <taxon>Meloidogyninae</taxon>
        <taxon>Meloidogyne</taxon>
        <taxon>Meloidogyne incognita group</taxon>
    </lineage>
</organism>
<dbReference type="GO" id="GO:0005634">
    <property type="term" value="C:nucleus"/>
    <property type="evidence" value="ECO:0007669"/>
    <property type="project" value="UniProtKB-SubCell"/>
</dbReference>
<dbReference type="SMART" id="SM00399">
    <property type="entry name" value="ZnF_C4"/>
    <property type="match status" value="1"/>
</dbReference>
<dbReference type="PANTHER" id="PTHR24082">
    <property type="entry name" value="NUCLEAR HORMONE RECEPTOR"/>
    <property type="match status" value="1"/>
</dbReference>
<evidence type="ECO:0000256" key="5">
    <source>
        <dbReference type="ARBA" id="ARBA00022833"/>
    </source>
</evidence>
<dbReference type="GO" id="GO:0006950">
    <property type="term" value="P:response to stress"/>
    <property type="evidence" value="ECO:0007669"/>
    <property type="project" value="UniProtKB-ARBA"/>
</dbReference>
<dbReference type="GO" id="GO:0030154">
    <property type="term" value="P:cell differentiation"/>
    <property type="evidence" value="ECO:0007669"/>
    <property type="project" value="TreeGrafter"/>
</dbReference>
<dbReference type="InterPro" id="IPR050234">
    <property type="entry name" value="Nuclear_hormone_rcpt_NR1"/>
</dbReference>
<dbReference type="GO" id="GO:0004879">
    <property type="term" value="F:nuclear receptor activity"/>
    <property type="evidence" value="ECO:0007669"/>
    <property type="project" value="TreeGrafter"/>
</dbReference>
<keyword evidence="4" id="KW-0863">Zinc-finger</keyword>
<evidence type="ECO:0000256" key="4">
    <source>
        <dbReference type="ARBA" id="ARBA00022771"/>
    </source>
</evidence>
<reference evidence="14" key="1">
    <citation type="submission" date="2022-11" db="UniProtKB">
        <authorList>
            <consortium name="WormBaseParasite"/>
        </authorList>
    </citation>
    <scope>IDENTIFICATION</scope>
</reference>
<evidence type="ECO:0000256" key="10">
    <source>
        <dbReference type="ARBA" id="ARBA00023242"/>
    </source>
</evidence>
<evidence type="ECO:0000256" key="7">
    <source>
        <dbReference type="ARBA" id="ARBA00023125"/>
    </source>
</evidence>
<dbReference type="CDD" id="cd06966">
    <property type="entry name" value="NR_DBD_CAR"/>
    <property type="match status" value="1"/>
</dbReference>
<dbReference type="InterPro" id="IPR001628">
    <property type="entry name" value="Znf_hrmn_rcpt"/>
</dbReference>
<dbReference type="FunFam" id="3.30.50.10:FF:000042">
    <property type="entry name" value="Nuclear hormone receptor HR96"/>
    <property type="match status" value="1"/>
</dbReference>
<keyword evidence="7" id="KW-0238">DNA-binding</keyword>
<dbReference type="GO" id="GO:0045944">
    <property type="term" value="P:positive regulation of transcription by RNA polymerase II"/>
    <property type="evidence" value="ECO:0007669"/>
    <property type="project" value="TreeGrafter"/>
</dbReference>
<comment type="subcellular location">
    <subcellularLocation>
        <location evidence="1">Nucleus</location>
    </subcellularLocation>
</comment>
<keyword evidence="6" id="KW-0805">Transcription regulation</keyword>
<evidence type="ECO:0000256" key="9">
    <source>
        <dbReference type="ARBA" id="ARBA00023170"/>
    </source>
</evidence>
<feature type="region of interest" description="Disordered" evidence="11">
    <location>
        <begin position="1"/>
        <end position="63"/>
    </location>
</feature>
<evidence type="ECO:0000256" key="1">
    <source>
        <dbReference type="ARBA" id="ARBA00004123"/>
    </source>
</evidence>
<evidence type="ECO:0000256" key="3">
    <source>
        <dbReference type="ARBA" id="ARBA00022723"/>
    </source>
</evidence>
<dbReference type="Proteomes" id="UP000887561">
    <property type="component" value="Unplaced"/>
</dbReference>
<accession>A0A915LBN9</accession>
<dbReference type="PANTHER" id="PTHR24082:SF508">
    <property type="entry name" value="NUCLEAR HORMONE RECEPTOR FAMILY MEMBER NHR-48"/>
    <property type="match status" value="1"/>
</dbReference>
<name>A0A915LBN9_MELJA</name>
<dbReference type="PROSITE" id="PS00031">
    <property type="entry name" value="NUCLEAR_REC_DBD_1"/>
    <property type="match status" value="1"/>
</dbReference>
<dbReference type="SUPFAM" id="SSF57716">
    <property type="entry name" value="Glucocorticoid receptor-like (DNA-binding domain)"/>
    <property type="match status" value="1"/>
</dbReference>
<dbReference type="AlphaFoldDB" id="A0A915LBN9"/>
<keyword evidence="5" id="KW-0862">Zinc</keyword>
<keyword evidence="3" id="KW-0479">Metal-binding</keyword>
<evidence type="ECO:0000256" key="2">
    <source>
        <dbReference type="ARBA" id="ARBA00005993"/>
    </source>
</evidence>
<keyword evidence="13" id="KW-1185">Reference proteome</keyword>
<keyword evidence="9" id="KW-0675">Receptor</keyword>
<comment type="similarity">
    <text evidence="2">Belongs to the nuclear hormone receptor family.</text>
</comment>
<dbReference type="PRINTS" id="PR00047">
    <property type="entry name" value="STROIDFINGER"/>
</dbReference>
<protein>
    <submittedName>
        <fullName evidence="14">Nuclear receptor domain-containing protein</fullName>
    </submittedName>
</protein>
<evidence type="ECO:0000256" key="11">
    <source>
        <dbReference type="SAM" id="MobiDB-lite"/>
    </source>
</evidence>
<proteinExistence type="inferred from homology"/>
<keyword evidence="10" id="KW-0539">Nucleus</keyword>
<feature type="domain" description="Nuclear receptor" evidence="12">
    <location>
        <begin position="142"/>
        <end position="217"/>
    </location>
</feature>
<dbReference type="WBParaSite" id="scaffold10175_cov289.g14571">
    <property type="protein sequence ID" value="scaffold10175_cov289.g14571"/>
    <property type="gene ID" value="scaffold10175_cov289.g14571"/>
</dbReference>
<dbReference type="GO" id="GO:0000978">
    <property type="term" value="F:RNA polymerase II cis-regulatory region sequence-specific DNA binding"/>
    <property type="evidence" value="ECO:0007669"/>
    <property type="project" value="TreeGrafter"/>
</dbReference>
<dbReference type="GO" id="GO:0008270">
    <property type="term" value="F:zinc ion binding"/>
    <property type="evidence" value="ECO:0007669"/>
    <property type="project" value="UniProtKB-KW"/>
</dbReference>
<dbReference type="GO" id="GO:0000122">
    <property type="term" value="P:negative regulation of transcription by RNA polymerase II"/>
    <property type="evidence" value="ECO:0007669"/>
    <property type="project" value="TreeGrafter"/>
</dbReference>
<sequence>MRQRGRPRRSSMPAVAHNKSFDHPYGRQQQSPPDRYHSKQYYNSGGPDSGADGEGEDDDRERQLSDRYSRIQLVDHCNSMPPVGQVKNTAVSSSVSQLQSYFYSGAASCASTTNTMTISLAAAGGCAGSSTNFAPMEKRPATKICRVCGDKAYSYNFNVITCESCKAFFRRNANKEKEIRCPFNEQCDINTVSRRFCQRCRLQKCFRVGMKKEWIMSDEARLEKKQRIQENRERRAAAAAVASVNAALGLGGQMGGSAAVLKHSTEMDQQELALTQQQTRKSIKQEQPLQSDSITTASFLQTQQQTQAAQRVEMLQVEALHTEQQQQQLVPQLTHQQEVPNPLVTDLPPNPLVGLQNPFTSPAAAPLLNTQTAGTEQVMAAAKVAAAAQVAAVQQVVSSFYLIGI</sequence>
<dbReference type="PROSITE" id="PS51030">
    <property type="entry name" value="NUCLEAR_REC_DBD_2"/>
    <property type="match status" value="1"/>
</dbReference>
<dbReference type="InterPro" id="IPR013088">
    <property type="entry name" value="Znf_NHR/GATA"/>
</dbReference>
<dbReference type="Gene3D" id="3.30.50.10">
    <property type="entry name" value="Erythroid Transcription Factor GATA-1, subunit A"/>
    <property type="match status" value="1"/>
</dbReference>
<keyword evidence="8" id="KW-0804">Transcription</keyword>